<name>A0AAD7FHA2_9AGAR</name>
<feature type="compositionally biased region" description="Polar residues" evidence="2">
    <location>
        <begin position="699"/>
        <end position="708"/>
    </location>
</feature>
<feature type="compositionally biased region" description="Basic and acidic residues" evidence="2">
    <location>
        <begin position="392"/>
        <end position="402"/>
    </location>
</feature>
<evidence type="ECO:0000256" key="1">
    <source>
        <dbReference type="ARBA" id="ARBA00008421"/>
    </source>
</evidence>
<accession>A0AAD7FHA2</accession>
<gene>
    <name evidence="4" type="ORF">FB45DRAFT_1033827</name>
</gene>
<proteinExistence type="inferred from homology"/>
<dbReference type="GO" id="GO:0003700">
    <property type="term" value="F:DNA-binding transcription factor activity"/>
    <property type="evidence" value="ECO:0007669"/>
    <property type="project" value="InterPro"/>
</dbReference>
<dbReference type="Pfam" id="PF01285">
    <property type="entry name" value="TEA"/>
    <property type="match status" value="1"/>
</dbReference>
<keyword evidence="5" id="KW-1185">Reference proteome</keyword>
<evidence type="ECO:0000313" key="4">
    <source>
        <dbReference type="EMBL" id="KAJ7618635.1"/>
    </source>
</evidence>
<feature type="compositionally biased region" description="Pro residues" evidence="2">
    <location>
        <begin position="710"/>
        <end position="729"/>
    </location>
</feature>
<evidence type="ECO:0000259" key="3">
    <source>
        <dbReference type="Pfam" id="PF01285"/>
    </source>
</evidence>
<dbReference type="Proteomes" id="UP001221142">
    <property type="component" value="Unassembled WGS sequence"/>
</dbReference>
<dbReference type="InterPro" id="IPR038096">
    <property type="entry name" value="TEA/ATTS_sf"/>
</dbReference>
<organism evidence="4 5">
    <name type="scientific">Roridomyces roridus</name>
    <dbReference type="NCBI Taxonomy" id="1738132"/>
    <lineage>
        <taxon>Eukaryota</taxon>
        <taxon>Fungi</taxon>
        <taxon>Dikarya</taxon>
        <taxon>Basidiomycota</taxon>
        <taxon>Agaricomycotina</taxon>
        <taxon>Agaricomycetes</taxon>
        <taxon>Agaricomycetidae</taxon>
        <taxon>Agaricales</taxon>
        <taxon>Marasmiineae</taxon>
        <taxon>Mycenaceae</taxon>
        <taxon>Roridomyces</taxon>
    </lineage>
</organism>
<evidence type="ECO:0000256" key="2">
    <source>
        <dbReference type="SAM" id="MobiDB-lite"/>
    </source>
</evidence>
<feature type="region of interest" description="Disordered" evidence="2">
    <location>
        <begin position="392"/>
        <end position="422"/>
    </location>
</feature>
<comment type="caution">
    <text evidence="4">The sequence shown here is derived from an EMBL/GenBank/DDBJ whole genome shotgun (WGS) entry which is preliminary data.</text>
</comment>
<dbReference type="InterPro" id="IPR000818">
    <property type="entry name" value="TEA/ATTS_dom"/>
</dbReference>
<feature type="domain" description="TEA" evidence="3">
    <location>
        <begin position="421"/>
        <end position="483"/>
    </location>
</feature>
<feature type="compositionally biased region" description="Basic and acidic residues" evidence="2">
    <location>
        <begin position="409"/>
        <end position="419"/>
    </location>
</feature>
<dbReference type="EMBL" id="JARKIF010000019">
    <property type="protein sequence ID" value="KAJ7618635.1"/>
    <property type="molecule type" value="Genomic_DNA"/>
</dbReference>
<reference evidence="4" key="1">
    <citation type="submission" date="2023-03" db="EMBL/GenBank/DDBJ databases">
        <title>Massive genome expansion in bonnet fungi (Mycena s.s.) driven by repeated elements and novel gene families across ecological guilds.</title>
        <authorList>
            <consortium name="Lawrence Berkeley National Laboratory"/>
            <person name="Harder C.B."/>
            <person name="Miyauchi S."/>
            <person name="Viragh M."/>
            <person name="Kuo A."/>
            <person name="Thoen E."/>
            <person name="Andreopoulos B."/>
            <person name="Lu D."/>
            <person name="Skrede I."/>
            <person name="Drula E."/>
            <person name="Henrissat B."/>
            <person name="Morin E."/>
            <person name="Kohler A."/>
            <person name="Barry K."/>
            <person name="LaButti K."/>
            <person name="Morin E."/>
            <person name="Salamov A."/>
            <person name="Lipzen A."/>
            <person name="Mereny Z."/>
            <person name="Hegedus B."/>
            <person name="Baldrian P."/>
            <person name="Stursova M."/>
            <person name="Weitz H."/>
            <person name="Taylor A."/>
            <person name="Grigoriev I.V."/>
            <person name="Nagy L.G."/>
            <person name="Martin F."/>
            <person name="Kauserud H."/>
        </authorList>
    </citation>
    <scope>NUCLEOTIDE SEQUENCE</scope>
    <source>
        <strain evidence="4">9284</strain>
    </source>
</reference>
<comment type="similarity">
    <text evidence="1">Belongs to the TEC1 family.</text>
</comment>
<evidence type="ECO:0000313" key="5">
    <source>
        <dbReference type="Proteomes" id="UP001221142"/>
    </source>
</evidence>
<sequence>MSDSRLYTRLLLPKGHGYPLFHPQPFDDLHLEYRRLGTQVGDVGIVTADGSFDIIFNICRSADDPVNRFGQGGIGIVDLPAEDIACRPQYHRPGSDVSNTKINKRRLDVDAGIDGNVFLPLGAGAIVEISASSNEAAVLLLPDGGSRTDLRSLQTFRDYALKHARSWYAFVNGRLHRMVESGDLYLVTGVDGCTSWSVAAVENHSEDCRISLKLKAAQVGAAGTSGGPGEEEWANNQTVFLRGYKVAIRPRSTPFHLTRTSTALSIAESKPSHILSKTGFIPFSQPPSTTTGHFFRGNSTSLNTALSDDEESVEYYPQVQPNYHPASAINTHLLNSFPASDVAVTHDDIWTAVLNEDDQEMPSDSELIQRVFSRCNIETSSDGVWLQDPWASKREGKQRVEDSDQVSVPERKQRKESNDTHLWPESVNTHFATGLREYWASPWATYSSGRSRWRAQFVKDYLQNLGIIRSKEQVRERIQDLRGMWKGTSDYRLVAHHNEGPKQGPESTKGTAMSVAPQKVNRVTSLTLFAEGMTPFTVDLDKLSQEHTSLILLLRVSIPAPTDPRPTLNLHGFQVSLRMTDLWSSRSYVDMRENHGGISFGQDAGPLEITSVELGGVVAKFPDSFCGERWFMGSKQSLVTHELVVDRIPLLVLMYELDSDHSTTTAGPWVQLVSAQKYDPKDPNNPLAASMRTLPDSVPETQALSGKKSSPPPSVPVFPAPTTCSPPSPSISAARVPVAIAM</sequence>
<dbReference type="Gene3D" id="6.10.20.40">
    <property type="entry name" value="TEA/ATTS domain"/>
    <property type="match status" value="1"/>
</dbReference>
<protein>
    <recommendedName>
        <fullName evidence="3">TEA domain-containing protein</fullName>
    </recommendedName>
</protein>
<dbReference type="AlphaFoldDB" id="A0AAD7FHA2"/>
<feature type="region of interest" description="Disordered" evidence="2">
    <location>
        <begin position="698"/>
        <end position="731"/>
    </location>
</feature>